<proteinExistence type="predicted"/>
<protein>
    <submittedName>
        <fullName evidence="1">Uncharacterized protein</fullName>
    </submittedName>
</protein>
<evidence type="ECO:0000313" key="2">
    <source>
        <dbReference type="Proteomes" id="UP000011713"/>
    </source>
</evidence>
<reference evidence="2" key="1">
    <citation type="journal article" date="2010" name="Science">
        <title>Signatures of adaptation to obligate biotrophy in the Hyaloperonospora arabidopsidis genome.</title>
        <authorList>
            <person name="Baxter L."/>
            <person name="Tripathy S."/>
            <person name="Ishaque N."/>
            <person name="Boot N."/>
            <person name="Cabral A."/>
            <person name="Kemen E."/>
            <person name="Thines M."/>
            <person name="Ah-Fong A."/>
            <person name="Anderson R."/>
            <person name="Badejoko W."/>
            <person name="Bittner-Eddy P."/>
            <person name="Boore J.L."/>
            <person name="Chibucos M.C."/>
            <person name="Coates M."/>
            <person name="Dehal P."/>
            <person name="Delehaunty K."/>
            <person name="Dong S."/>
            <person name="Downton P."/>
            <person name="Dumas B."/>
            <person name="Fabro G."/>
            <person name="Fronick C."/>
            <person name="Fuerstenberg S.I."/>
            <person name="Fulton L."/>
            <person name="Gaulin E."/>
            <person name="Govers F."/>
            <person name="Hughes L."/>
            <person name="Humphray S."/>
            <person name="Jiang R.H."/>
            <person name="Judelson H."/>
            <person name="Kamoun S."/>
            <person name="Kyung K."/>
            <person name="Meijer H."/>
            <person name="Minx P."/>
            <person name="Morris P."/>
            <person name="Nelson J."/>
            <person name="Phuntumart V."/>
            <person name="Qutob D."/>
            <person name="Rehmany A."/>
            <person name="Rougon-Cardoso A."/>
            <person name="Ryden P."/>
            <person name="Torto-Alalibo T."/>
            <person name="Studholme D."/>
            <person name="Wang Y."/>
            <person name="Win J."/>
            <person name="Wood J."/>
            <person name="Clifton S.W."/>
            <person name="Rogers J."/>
            <person name="Van den Ackerveken G."/>
            <person name="Jones J.D."/>
            <person name="McDowell J.M."/>
            <person name="Beynon J."/>
            <person name="Tyler B.M."/>
        </authorList>
    </citation>
    <scope>NUCLEOTIDE SEQUENCE [LARGE SCALE GENOMIC DNA]</scope>
    <source>
        <strain evidence="2">Emoy2</strain>
    </source>
</reference>
<evidence type="ECO:0000313" key="1">
    <source>
        <dbReference type="EnsemblProtists" id="HpaP805942"/>
    </source>
</evidence>
<accession>M4BHR6</accession>
<reference evidence="1" key="2">
    <citation type="submission" date="2015-06" db="UniProtKB">
        <authorList>
            <consortium name="EnsemblProtists"/>
        </authorList>
    </citation>
    <scope>IDENTIFICATION</scope>
    <source>
        <strain evidence="1">Emoy2</strain>
    </source>
</reference>
<dbReference type="HOGENOM" id="CLU_1734979_0_0_1"/>
<dbReference type="VEuPathDB" id="FungiDB:HpaG805942"/>
<dbReference type="Proteomes" id="UP000011713">
    <property type="component" value="Unassembled WGS sequence"/>
</dbReference>
<keyword evidence="2" id="KW-1185">Reference proteome</keyword>
<dbReference type="AlphaFoldDB" id="M4BHR6"/>
<organism evidence="1 2">
    <name type="scientific">Hyaloperonospora arabidopsidis (strain Emoy2)</name>
    <name type="common">Downy mildew agent</name>
    <name type="synonym">Peronospora arabidopsidis</name>
    <dbReference type="NCBI Taxonomy" id="559515"/>
    <lineage>
        <taxon>Eukaryota</taxon>
        <taxon>Sar</taxon>
        <taxon>Stramenopiles</taxon>
        <taxon>Oomycota</taxon>
        <taxon>Peronosporomycetes</taxon>
        <taxon>Peronosporales</taxon>
        <taxon>Peronosporaceae</taxon>
        <taxon>Hyaloperonospora</taxon>
    </lineage>
</organism>
<dbReference type="EMBL" id="JH598269">
    <property type="status" value="NOT_ANNOTATED_CDS"/>
    <property type="molecule type" value="Genomic_DNA"/>
</dbReference>
<sequence length="151" mass="17934">MIYKEKRTDRYYYSQYVPDRKSKIVIKTNEDSWHPHFRTVGQGERRPRDHFDKWGTSPIRASCTRATTTNSLSRRPRSSSICWNKSSMLVVRGCTKRFRRSRVCSRSLQFARFATLRLYATNSFTIEKYERCPIDRFLLASLTMQWPSSTS</sequence>
<dbReference type="InParanoid" id="M4BHR6"/>
<dbReference type="EnsemblProtists" id="HpaT805942">
    <property type="protein sequence ID" value="HpaP805942"/>
    <property type="gene ID" value="HpaG805942"/>
</dbReference>
<name>M4BHR6_HYAAE</name>